<protein>
    <submittedName>
        <fullName evidence="2">GNAT family N-acetyltransferase</fullName>
    </submittedName>
</protein>
<keyword evidence="3" id="KW-1185">Reference proteome</keyword>
<sequence>MPIVPMLQKHAKVIARWRYDGIYAVYNAPQRRAPLDGTAFVWLDSDGRIAGHFSFGQDGRIPTAENFEYTSDHLDIGLGLRPDLCGKGLGPFFVSMCMEYGRKAFGQDKFRLSVAAFNQRAVKVYLKAGFSVTGQVTHAQSEEKFYIMTV</sequence>
<gene>
    <name evidence="2" type="ORF">H8696_10155</name>
</gene>
<dbReference type="PROSITE" id="PS51186">
    <property type="entry name" value="GNAT"/>
    <property type="match status" value="1"/>
</dbReference>
<dbReference type="InterPro" id="IPR000182">
    <property type="entry name" value="GNAT_dom"/>
</dbReference>
<evidence type="ECO:0000259" key="1">
    <source>
        <dbReference type="PROSITE" id="PS51186"/>
    </source>
</evidence>
<dbReference type="GO" id="GO:0016747">
    <property type="term" value="F:acyltransferase activity, transferring groups other than amino-acyl groups"/>
    <property type="evidence" value="ECO:0007669"/>
    <property type="project" value="InterPro"/>
</dbReference>
<evidence type="ECO:0000313" key="2">
    <source>
        <dbReference type="EMBL" id="MBC8532206.1"/>
    </source>
</evidence>
<accession>A0A926HRD7</accession>
<comment type="caution">
    <text evidence="2">The sequence shown here is derived from an EMBL/GenBank/DDBJ whole genome shotgun (WGS) entry which is preliminary data.</text>
</comment>
<dbReference type="SUPFAM" id="SSF55729">
    <property type="entry name" value="Acyl-CoA N-acyltransferases (Nat)"/>
    <property type="match status" value="1"/>
</dbReference>
<proteinExistence type="predicted"/>
<evidence type="ECO:0000313" key="3">
    <source>
        <dbReference type="Proteomes" id="UP000623172"/>
    </source>
</evidence>
<dbReference type="AlphaFoldDB" id="A0A926HRD7"/>
<dbReference type="Pfam" id="PF00583">
    <property type="entry name" value="Acetyltransf_1"/>
    <property type="match status" value="1"/>
</dbReference>
<dbReference type="InterPro" id="IPR016181">
    <property type="entry name" value="Acyl_CoA_acyltransferase"/>
</dbReference>
<dbReference type="EMBL" id="JACRSR010000005">
    <property type="protein sequence ID" value="MBC8532206.1"/>
    <property type="molecule type" value="Genomic_DNA"/>
</dbReference>
<reference evidence="2" key="1">
    <citation type="submission" date="2020-08" db="EMBL/GenBank/DDBJ databases">
        <title>Genome public.</title>
        <authorList>
            <person name="Liu C."/>
            <person name="Sun Q."/>
        </authorList>
    </citation>
    <scope>NUCLEOTIDE SEQUENCE</scope>
    <source>
        <strain evidence="2">NSJ-53</strain>
    </source>
</reference>
<dbReference type="Gene3D" id="3.40.630.30">
    <property type="match status" value="1"/>
</dbReference>
<name>A0A926HRD7_9FIRM</name>
<feature type="domain" description="N-acetyltransferase" evidence="1">
    <location>
        <begin position="1"/>
        <end position="150"/>
    </location>
</feature>
<dbReference type="RefSeq" id="WP_249317321.1">
    <property type="nucleotide sequence ID" value="NZ_JACRSR010000005.1"/>
</dbReference>
<dbReference type="Proteomes" id="UP000623172">
    <property type="component" value="Unassembled WGS sequence"/>
</dbReference>
<organism evidence="2 3">
    <name type="scientific">Gehongia tenuis</name>
    <dbReference type="NCBI Taxonomy" id="2763655"/>
    <lineage>
        <taxon>Bacteria</taxon>
        <taxon>Bacillati</taxon>
        <taxon>Bacillota</taxon>
        <taxon>Clostridia</taxon>
        <taxon>Christensenellales</taxon>
        <taxon>Christensenellaceae</taxon>
        <taxon>Gehongia</taxon>
    </lineage>
</organism>